<dbReference type="InterPro" id="IPR009986">
    <property type="entry name" value="Tscrpt_reg_Crl"/>
</dbReference>
<dbReference type="Gene3D" id="3.30.310.230">
    <property type="entry name" value="Sigma factor-binding protein Crl monomer"/>
    <property type="match status" value="1"/>
</dbReference>
<sequence>MSDKLPLSHGRLKTRFTALGPYFREGKSDTERYFFDSLSVCVDANKDPEAREFWGWWFELTPHSDRLEYRYGFGLYDKKGDWVNKPVPRAAQEAVDKTLTNFYAKLCALVEDELNLTLLPSHALTEPELACSE</sequence>
<reference evidence="6" key="1">
    <citation type="submission" date="2022-09" db="EMBL/GenBank/DDBJ databases">
        <authorList>
            <person name="Li Z.-J."/>
        </authorList>
    </citation>
    <scope>NUCLEOTIDE SEQUENCE</scope>
    <source>
        <strain evidence="6">TGB11</strain>
    </source>
</reference>
<keyword evidence="1 5" id="KW-0963">Cytoplasm</keyword>
<dbReference type="InterPro" id="IPR038208">
    <property type="entry name" value="Tscrpt_reg_Crl_sf"/>
</dbReference>
<dbReference type="NCBIfam" id="NF008217">
    <property type="entry name" value="PRK10984.1"/>
    <property type="match status" value="1"/>
</dbReference>
<gene>
    <name evidence="5 6" type="primary">crl</name>
    <name evidence="6" type="ORF">N8M53_03500</name>
</gene>
<evidence type="ECO:0000313" key="7">
    <source>
        <dbReference type="Proteomes" id="UP001164748"/>
    </source>
</evidence>
<dbReference type="AlphaFoldDB" id="A0AA47KLQ2"/>
<dbReference type="RefSeq" id="WP_269579499.1">
    <property type="nucleotide sequence ID" value="NZ_CP114588.1"/>
</dbReference>
<evidence type="ECO:0000256" key="4">
    <source>
        <dbReference type="ARBA" id="ARBA00023163"/>
    </source>
</evidence>
<name>A0AA47KLQ2_9GAMM</name>
<evidence type="ECO:0000256" key="2">
    <source>
        <dbReference type="ARBA" id="ARBA00023015"/>
    </source>
</evidence>
<dbReference type="EMBL" id="CP114588">
    <property type="protein sequence ID" value="WBA09291.1"/>
    <property type="molecule type" value="Genomic_DNA"/>
</dbReference>
<keyword evidence="2 5" id="KW-0805">Transcription regulation</keyword>
<evidence type="ECO:0000256" key="3">
    <source>
        <dbReference type="ARBA" id="ARBA00023159"/>
    </source>
</evidence>
<evidence type="ECO:0000313" key="6">
    <source>
        <dbReference type="EMBL" id="WBA09291.1"/>
    </source>
</evidence>
<evidence type="ECO:0000256" key="1">
    <source>
        <dbReference type="ARBA" id="ARBA00022490"/>
    </source>
</evidence>
<dbReference type="HAMAP" id="MF_01178">
    <property type="entry name" value="Crl"/>
    <property type="match status" value="1"/>
</dbReference>
<comment type="function">
    <text evidence="5">Binds to the sigma-S subunit of RNA polymerase, activating expression of sigma-S-regulated genes. Stimulates RNA polymerase holoenzyme formation and may bind to several other sigma factors, such as sigma-70 and sigma-32.</text>
</comment>
<dbReference type="GO" id="GO:0045893">
    <property type="term" value="P:positive regulation of DNA-templated transcription"/>
    <property type="evidence" value="ECO:0007669"/>
    <property type="project" value="UniProtKB-UniRule"/>
</dbReference>
<dbReference type="Proteomes" id="UP001164748">
    <property type="component" value="Chromosome"/>
</dbReference>
<comment type="subcellular location">
    <subcellularLocation>
        <location evidence="5">Cytoplasm</location>
    </subcellularLocation>
</comment>
<comment type="similarity">
    <text evidence="5">Belongs to the Crl family.</text>
</comment>
<protein>
    <recommendedName>
        <fullName evidence="5">Sigma factor-binding protein Crl</fullName>
    </recommendedName>
</protein>
<feature type="region of interest" description="Essential for activity" evidence="5">
    <location>
        <begin position="99"/>
        <end position="122"/>
    </location>
</feature>
<keyword evidence="3 5" id="KW-0010">Activator</keyword>
<accession>A0AA47KLQ2</accession>
<proteinExistence type="inferred from homology"/>
<evidence type="ECO:0000256" key="5">
    <source>
        <dbReference type="HAMAP-Rule" id="MF_01178"/>
    </source>
</evidence>
<keyword evidence="4 5" id="KW-0804">Transcription</keyword>
<organism evidence="6 7">
    <name type="scientific">Salinivibrio kushneri</name>
    <dbReference type="NCBI Taxonomy" id="1908198"/>
    <lineage>
        <taxon>Bacteria</taxon>
        <taxon>Pseudomonadati</taxon>
        <taxon>Pseudomonadota</taxon>
        <taxon>Gammaproteobacteria</taxon>
        <taxon>Vibrionales</taxon>
        <taxon>Vibrionaceae</taxon>
        <taxon>Salinivibrio</taxon>
    </lineage>
</organism>
<dbReference type="GO" id="GO:0005737">
    <property type="term" value="C:cytoplasm"/>
    <property type="evidence" value="ECO:0007669"/>
    <property type="project" value="UniProtKB-SubCell"/>
</dbReference>
<dbReference type="Pfam" id="PF07417">
    <property type="entry name" value="Crl"/>
    <property type="match status" value="1"/>
</dbReference>